<dbReference type="PANTHER" id="PTHR43531">
    <property type="entry name" value="PROTEIN ICFG"/>
    <property type="match status" value="1"/>
</dbReference>
<dbReference type="Gene3D" id="1.20.120.1530">
    <property type="match status" value="1"/>
</dbReference>
<evidence type="ECO:0000313" key="6">
    <source>
        <dbReference type="Proteomes" id="UP001596001"/>
    </source>
</evidence>
<gene>
    <name evidence="5" type="ORF">ACFO6X_15785</name>
</gene>
<feature type="transmembrane region" description="Helical" evidence="3">
    <location>
        <begin position="231"/>
        <end position="251"/>
    </location>
</feature>
<evidence type="ECO:0000259" key="4">
    <source>
        <dbReference type="PROSITE" id="PS50885"/>
    </source>
</evidence>
<evidence type="ECO:0000256" key="2">
    <source>
        <dbReference type="ARBA" id="ARBA00029447"/>
    </source>
</evidence>
<dbReference type="InterPro" id="IPR003660">
    <property type="entry name" value="HAMP_dom"/>
</dbReference>
<dbReference type="PANTHER" id="PTHR43531:SF11">
    <property type="entry name" value="METHYL-ACCEPTING CHEMOTAXIS PROTEIN 3"/>
    <property type="match status" value="1"/>
</dbReference>
<dbReference type="SMART" id="SM00304">
    <property type="entry name" value="HAMP"/>
    <property type="match status" value="2"/>
</dbReference>
<dbReference type="PROSITE" id="PS50885">
    <property type="entry name" value="HAMP"/>
    <property type="match status" value="1"/>
</dbReference>
<keyword evidence="3" id="KW-0472">Membrane</keyword>
<proteinExistence type="inferred from homology"/>
<dbReference type="EMBL" id="JBHSHJ010000025">
    <property type="protein sequence ID" value="MFC4790437.1"/>
    <property type="molecule type" value="Genomic_DNA"/>
</dbReference>
<evidence type="ECO:0000256" key="3">
    <source>
        <dbReference type="SAM" id="Phobius"/>
    </source>
</evidence>
<keyword evidence="1" id="KW-0145">Chemotaxis</keyword>
<dbReference type="Gene3D" id="6.10.340.10">
    <property type="match status" value="1"/>
</dbReference>
<feature type="non-terminal residue" evidence="5">
    <location>
        <position position="448"/>
    </location>
</feature>
<keyword evidence="6" id="KW-1185">Reference proteome</keyword>
<comment type="caution">
    <text evidence="5">The sequence shown here is derived from an EMBL/GenBank/DDBJ whole genome shotgun (WGS) entry which is preliminary data.</text>
</comment>
<organism evidence="5 6">
    <name type="scientific">Giesbergeria sinuosa</name>
    <dbReference type="NCBI Taxonomy" id="80883"/>
    <lineage>
        <taxon>Bacteria</taxon>
        <taxon>Pseudomonadati</taxon>
        <taxon>Pseudomonadota</taxon>
        <taxon>Betaproteobacteria</taxon>
        <taxon>Burkholderiales</taxon>
        <taxon>Comamonadaceae</taxon>
        <taxon>Giesbergeria</taxon>
    </lineage>
</organism>
<dbReference type="CDD" id="cd06225">
    <property type="entry name" value="HAMP"/>
    <property type="match status" value="1"/>
</dbReference>
<keyword evidence="3" id="KW-0812">Transmembrane</keyword>
<comment type="similarity">
    <text evidence="2">Belongs to the methyl-accepting chemotaxis (MCP) protein family.</text>
</comment>
<dbReference type="Pfam" id="PF00672">
    <property type="entry name" value="HAMP"/>
    <property type="match status" value="1"/>
</dbReference>
<dbReference type="Pfam" id="PF18947">
    <property type="entry name" value="HAMP_2"/>
    <property type="match status" value="2"/>
</dbReference>
<evidence type="ECO:0000313" key="5">
    <source>
        <dbReference type="EMBL" id="MFC4790437.1"/>
    </source>
</evidence>
<feature type="domain" description="HAMP" evidence="4">
    <location>
        <begin position="252"/>
        <end position="304"/>
    </location>
</feature>
<dbReference type="Proteomes" id="UP001596001">
    <property type="component" value="Unassembled WGS sequence"/>
</dbReference>
<sequence>MKNVSIRTLLVFSFAVIVSFLLMIAAISMLSSSAEKEASLRQEERYTAYLLADELRQSSDDLTRLARTYVVSGGLAEYERQYNDILDIRDGKKPRPQEYQRIYWDFIAAGQNAPRPATTAVPLLTLMQQAGFSSEELAKLAQAAANSNELVQTEVKAMNAVKGLYADSQGHYTISKAPDLEMARTLLHSREYHVYKAKIMAPVDEFFVLLDKRTATQVAQSVAYSQTLKTLLLVTTTLAVVVSLLLGWLLFRKIVPPVRKLVDAAQSMAEGKFDFKLNHDSQDELGALTQSVGAMQLAVQTMMTDATLLSKAAVEGKLATRADASKHQGDFRKIVQGVNDTLDAVIGPLNVAAKYVDDISRGAIPAKITDTYNGDFNTLKNNLNTCIDAVNALVVDAGILSKAAVEGKLATRADASKHQGDFRKIVQGVNDTLDAVIGPLNVAAKYVD</sequence>
<evidence type="ECO:0000256" key="1">
    <source>
        <dbReference type="ARBA" id="ARBA00022500"/>
    </source>
</evidence>
<accession>A0ABV9QL88</accession>
<name>A0ABV9QL88_9BURK</name>
<protein>
    <submittedName>
        <fullName evidence="5">HAMP domain-containing protein</fullName>
    </submittedName>
</protein>
<keyword evidence="3" id="KW-1133">Transmembrane helix</keyword>
<reference evidence="6" key="1">
    <citation type="journal article" date="2019" name="Int. J. Syst. Evol. Microbiol.">
        <title>The Global Catalogue of Microorganisms (GCM) 10K type strain sequencing project: providing services to taxonomists for standard genome sequencing and annotation.</title>
        <authorList>
            <consortium name="The Broad Institute Genomics Platform"/>
            <consortium name="The Broad Institute Genome Sequencing Center for Infectious Disease"/>
            <person name="Wu L."/>
            <person name="Ma J."/>
        </authorList>
    </citation>
    <scope>NUCLEOTIDE SEQUENCE [LARGE SCALE GENOMIC DNA]</scope>
    <source>
        <strain evidence="6">CCUG 49452</strain>
    </source>
</reference>
<dbReference type="RefSeq" id="WP_382434947.1">
    <property type="nucleotide sequence ID" value="NZ_JBHSHJ010000025.1"/>
</dbReference>
<dbReference type="SUPFAM" id="SSF158472">
    <property type="entry name" value="HAMP domain-like"/>
    <property type="match status" value="1"/>
</dbReference>
<dbReference type="InterPro" id="IPR051310">
    <property type="entry name" value="MCP_chemotaxis"/>
</dbReference>